<accession>A0A518D4W6</accession>
<dbReference type="AlphaFoldDB" id="A0A518D4W6"/>
<dbReference type="RefSeq" id="WP_145191879.1">
    <property type="nucleotide sequence ID" value="NZ_CP036290.1"/>
</dbReference>
<evidence type="ECO:0000313" key="3">
    <source>
        <dbReference type="Proteomes" id="UP000319342"/>
    </source>
</evidence>
<dbReference type="EMBL" id="CP036290">
    <property type="protein sequence ID" value="QDU86508.1"/>
    <property type="molecule type" value="Genomic_DNA"/>
</dbReference>
<sequence length="137" mass="15060" precursor="true">MRIKLPALVTATALAVAAGTADARSWDETIVLYDCGSSQSFSPIGRLKSSIFKATADLLGKDATDIDWHKDRIRDRLRSGFSCNIDECDLPYSPEECIPYVDVTDWAFSSGEWNATHTAYTMTFIGVVYTQGCSSCE</sequence>
<feature type="signal peptide" evidence="1">
    <location>
        <begin position="1"/>
        <end position="23"/>
    </location>
</feature>
<keyword evidence="3" id="KW-1185">Reference proteome</keyword>
<reference evidence="2 3" key="1">
    <citation type="submission" date="2019-02" db="EMBL/GenBank/DDBJ databases">
        <title>Deep-cultivation of Planctomycetes and their phenomic and genomic characterization uncovers novel biology.</title>
        <authorList>
            <person name="Wiegand S."/>
            <person name="Jogler M."/>
            <person name="Boedeker C."/>
            <person name="Pinto D."/>
            <person name="Vollmers J."/>
            <person name="Rivas-Marin E."/>
            <person name="Kohn T."/>
            <person name="Peeters S.H."/>
            <person name="Heuer A."/>
            <person name="Rast P."/>
            <person name="Oberbeckmann S."/>
            <person name="Bunk B."/>
            <person name="Jeske O."/>
            <person name="Meyerdierks A."/>
            <person name="Storesund J.E."/>
            <person name="Kallscheuer N."/>
            <person name="Luecker S."/>
            <person name="Lage O.M."/>
            <person name="Pohl T."/>
            <person name="Merkel B.J."/>
            <person name="Hornburger P."/>
            <person name="Mueller R.-W."/>
            <person name="Bruemmer F."/>
            <person name="Labrenz M."/>
            <person name="Spormann A.M."/>
            <person name="Op den Camp H."/>
            <person name="Overmann J."/>
            <person name="Amann R."/>
            <person name="Jetten M.S.M."/>
            <person name="Mascher T."/>
            <person name="Medema M.H."/>
            <person name="Devos D.P."/>
            <person name="Kaster A.-K."/>
            <person name="Ovreas L."/>
            <person name="Rohde M."/>
            <person name="Galperin M.Y."/>
            <person name="Jogler C."/>
        </authorList>
    </citation>
    <scope>NUCLEOTIDE SEQUENCE [LARGE SCALE GENOMIC DNA]</scope>
    <source>
        <strain evidence="2 3">Pla163</strain>
    </source>
</reference>
<organism evidence="2 3">
    <name type="scientific">Rohdeia mirabilis</name>
    <dbReference type="NCBI Taxonomy" id="2528008"/>
    <lineage>
        <taxon>Bacteria</taxon>
        <taxon>Pseudomonadati</taxon>
        <taxon>Planctomycetota</taxon>
        <taxon>Planctomycetia</taxon>
        <taxon>Planctomycetia incertae sedis</taxon>
        <taxon>Rohdeia</taxon>
    </lineage>
</organism>
<keyword evidence="1" id="KW-0732">Signal</keyword>
<gene>
    <name evidence="2" type="ORF">Pla163_36590</name>
</gene>
<dbReference type="Proteomes" id="UP000319342">
    <property type="component" value="Chromosome"/>
</dbReference>
<evidence type="ECO:0000256" key="1">
    <source>
        <dbReference type="SAM" id="SignalP"/>
    </source>
</evidence>
<protein>
    <submittedName>
        <fullName evidence="2">Uncharacterized protein</fullName>
    </submittedName>
</protein>
<name>A0A518D4W6_9BACT</name>
<proteinExistence type="predicted"/>
<evidence type="ECO:0000313" key="2">
    <source>
        <dbReference type="EMBL" id="QDU86508.1"/>
    </source>
</evidence>
<feature type="chain" id="PRO_5022075954" evidence="1">
    <location>
        <begin position="24"/>
        <end position="137"/>
    </location>
</feature>